<sequence>MRYEDWDILLFPQDSKVPVKEFKISIHSWNDFPPISQYTKSYSKYSETVKFEARLFIDGRFIACVGPG</sequence>
<dbReference type="GeneID" id="55966983"/>
<dbReference type="OrthoDB" id="5417628at2759"/>
<dbReference type="Proteomes" id="UP000749293">
    <property type="component" value="Unassembled WGS sequence"/>
</dbReference>
<organism evidence="1 2">
    <name type="scientific">Geosmithia morbida</name>
    <dbReference type="NCBI Taxonomy" id="1094350"/>
    <lineage>
        <taxon>Eukaryota</taxon>
        <taxon>Fungi</taxon>
        <taxon>Dikarya</taxon>
        <taxon>Ascomycota</taxon>
        <taxon>Pezizomycotina</taxon>
        <taxon>Sordariomycetes</taxon>
        <taxon>Hypocreomycetidae</taxon>
        <taxon>Hypocreales</taxon>
        <taxon>Bionectriaceae</taxon>
        <taxon>Geosmithia</taxon>
    </lineage>
</organism>
<dbReference type="EMBL" id="JAANYQ010000001">
    <property type="protein sequence ID" value="KAF4127015.1"/>
    <property type="molecule type" value="Genomic_DNA"/>
</dbReference>
<comment type="caution">
    <text evidence="1">The sequence shown here is derived from an EMBL/GenBank/DDBJ whole genome shotgun (WGS) entry which is preliminary data.</text>
</comment>
<dbReference type="RefSeq" id="XP_035325667.1">
    <property type="nucleotide sequence ID" value="XM_035462737.1"/>
</dbReference>
<evidence type="ECO:0000313" key="1">
    <source>
        <dbReference type="EMBL" id="KAF4127015.1"/>
    </source>
</evidence>
<dbReference type="AlphaFoldDB" id="A0A9P4Z3H2"/>
<evidence type="ECO:0000313" key="2">
    <source>
        <dbReference type="Proteomes" id="UP000749293"/>
    </source>
</evidence>
<name>A0A9P4Z3H2_9HYPO</name>
<keyword evidence="2" id="KW-1185">Reference proteome</keyword>
<proteinExistence type="predicted"/>
<protein>
    <submittedName>
        <fullName evidence="1">Conserved hypothetical, protein</fullName>
    </submittedName>
</protein>
<reference evidence="1" key="1">
    <citation type="submission" date="2020-03" db="EMBL/GenBank/DDBJ databases">
        <title>Site-based positive gene gene selection in Geosmithia morbida across the United States reveals a broad range of putative effectors and factors for local host and environmental adapation.</title>
        <authorList>
            <person name="Onufrak A."/>
            <person name="Murdoch R.W."/>
            <person name="Gazis R."/>
            <person name="Huff M."/>
            <person name="Staton M."/>
            <person name="Klingeman W."/>
            <person name="Hadziabdic D."/>
        </authorList>
    </citation>
    <scope>NUCLEOTIDE SEQUENCE</scope>
    <source>
        <strain evidence="1">1262</strain>
    </source>
</reference>
<accession>A0A9P4Z3H2</accession>
<gene>
    <name evidence="1" type="ORF">GMORB2_0753</name>
</gene>